<comment type="similarity">
    <text evidence="5">Belongs to the G-protein coupled receptor 1 family.</text>
</comment>
<keyword evidence="5" id="KW-0807">Transducer</keyword>
<dbReference type="Pfam" id="PF00001">
    <property type="entry name" value="7tm_1"/>
    <property type="match status" value="1"/>
</dbReference>
<dbReference type="EnsemblMetazoa" id="HelroT189703">
    <property type="protein sequence ID" value="HelroP189703"/>
    <property type="gene ID" value="HelroG189703"/>
</dbReference>
<evidence type="ECO:0000313" key="10">
    <source>
        <dbReference type="Proteomes" id="UP000015101"/>
    </source>
</evidence>
<keyword evidence="2 5" id="KW-0812">Transmembrane</keyword>
<protein>
    <recommendedName>
        <fullName evidence="7">G-protein coupled receptors family 1 profile domain-containing protein</fullName>
    </recommendedName>
</protein>
<feature type="domain" description="G-protein coupled receptors family 1 profile" evidence="7">
    <location>
        <begin position="182"/>
        <end position="631"/>
    </location>
</feature>
<dbReference type="Proteomes" id="UP000015101">
    <property type="component" value="Unassembled WGS sequence"/>
</dbReference>
<comment type="subcellular location">
    <subcellularLocation>
        <location evidence="1">Membrane</location>
    </subcellularLocation>
</comment>
<keyword evidence="5" id="KW-0297">G-protein coupled receptor</keyword>
<dbReference type="HOGENOM" id="CLU_316002_0_0_1"/>
<evidence type="ECO:0000256" key="3">
    <source>
        <dbReference type="ARBA" id="ARBA00022989"/>
    </source>
</evidence>
<accession>T1FRA1</accession>
<dbReference type="InterPro" id="IPR052954">
    <property type="entry name" value="GPCR-Ligand_Int"/>
</dbReference>
<reference evidence="10" key="1">
    <citation type="submission" date="2012-12" db="EMBL/GenBank/DDBJ databases">
        <authorList>
            <person name="Hellsten U."/>
            <person name="Grimwood J."/>
            <person name="Chapman J.A."/>
            <person name="Shapiro H."/>
            <person name="Aerts A."/>
            <person name="Otillar R.P."/>
            <person name="Terry A.Y."/>
            <person name="Boore J.L."/>
            <person name="Simakov O."/>
            <person name="Marletaz F."/>
            <person name="Cho S.-J."/>
            <person name="Edsinger-Gonzales E."/>
            <person name="Havlak P."/>
            <person name="Kuo D.-H."/>
            <person name="Larsson T."/>
            <person name="Lv J."/>
            <person name="Arendt D."/>
            <person name="Savage R."/>
            <person name="Osoegawa K."/>
            <person name="de Jong P."/>
            <person name="Lindberg D.R."/>
            <person name="Seaver E.C."/>
            <person name="Weisblat D.A."/>
            <person name="Putnam N.H."/>
            <person name="Grigoriev I.V."/>
            <person name="Rokhsar D.S."/>
        </authorList>
    </citation>
    <scope>NUCLEOTIDE SEQUENCE</scope>
</reference>
<dbReference type="PROSITE" id="PS00237">
    <property type="entry name" value="G_PROTEIN_RECEP_F1_1"/>
    <property type="match status" value="1"/>
</dbReference>
<dbReference type="PRINTS" id="PR00237">
    <property type="entry name" value="GPCRRHODOPSN"/>
</dbReference>
<dbReference type="InterPro" id="IPR000276">
    <property type="entry name" value="GPCR_Rhodpsn"/>
</dbReference>
<evidence type="ECO:0000256" key="6">
    <source>
        <dbReference type="SAM" id="Phobius"/>
    </source>
</evidence>
<dbReference type="SUPFAM" id="SSF81321">
    <property type="entry name" value="Family A G protein-coupled receptor-like"/>
    <property type="match status" value="1"/>
</dbReference>
<feature type="transmembrane region" description="Helical" evidence="6">
    <location>
        <begin position="286"/>
        <end position="305"/>
    </location>
</feature>
<dbReference type="RefSeq" id="XP_009030346.1">
    <property type="nucleotide sequence ID" value="XM_009032098.1"/>
</dbReference>
<feature type="transmembrane region" description="Helical" evidence="6">
    <location>
        <begin position="167"/>
        <end position="191"/>
    </location>
</feature>
<evidence type="ECO:0000313" key="9">
    <source>
        <dbReference type="EnsemblMetazoa" id="HelroP189703"/>
    </source>
</evidence>
<name>T1FRA1_HELRO</name>
<evidence type="ECO:0000256" key="1">
    <source>
        <dbReference type="ARBA" id="ARBA00004370"/>
    </source>
</evidence>
<keyword evidence="4 6" id="KW-0472">Membrane</keyword>
<dbReference type="GO" id="GO:0016020">
    <property type="term" value="C:membrane"/>
    <property type="evidence" value="ECO:0007669"/>
    <property type="project" value="UniProtKB-SubCell"/>
</dbReference>
<gene>
    <name evidence="9" type="primary">20211348</name>
    <name evidence="8" type="ORF">HELRODRAFT_189703</name>
</gene>
<dbReference type="OrthoDB" id="9990906at2759"/>
<dbReference type="Gene3D" id="1.20.1070.10">
    <property type="entry name" value="Rhodopsin 7-helix transmembrane proteins"/>
    <property type="match status" value="2"/>
</dbReference>
<proteinExistence type="inferred from homology"/>
<dbReference type="InterPro" id="IPR017452">
    <property type="entry name" value="GPCR_Rhodpsn_7TM"/>
</dbReference>
<evidence type="ECO:0000256" key="2">
    <source>
        <dbReference type="ARBA" id="ARBA00022692"/>
    </source>
</evidence>
<dbReference type="CDD" id="cd14978">
    <property type="entry name" value="7tmA_FMRFamide_R-like"/>
    <property type="match status" value="1"/>
</dbReference>
<dbReference type="CTD" id="20211348"/>
<reference evidence="8 10" key="2">
    <citation type="journal article" date="2013" name="Nature">
        <title>Insights into bilaterian evolution from three spiralian genomes.</title>
        <authorList>
            <person name="Simakov O."/>
            <person name="Marletaz F."/>
            <person name="Cho S.J."/>
            <person name="Edsinger-Gonzales E."/>
            <person name="Havlak P."/>
            <person name="Hellsten U."/>
            <person name="Kuo D.H."/>
            <person name="Larsson T."/>
            <person name="Lv J."/>
            <person name="Arendt D."/>
            <person name="Savage R."/>
            <person name="Osoegawa K."/>
            <person name="de Jong P."/>
            <person name="Grimwood J."/>
            <person name="Chapman J.A."/>
            <person name="Shapiro H."/>
            <person name="Aerts A."/>
            <person name="Otillar R.P."/>
            <person name="Terry A.Y."/>
            <person name="Boore J.L."/>
            <person name="Grigoriev I.V."/>
            <person name="Lindberg D.R."/>
            <person name="Seaver E.C."/>
            <person name="Weisblat D.A."/>
            <person name="Putnam N.H."/>
            <person name="Rokhsar D.S."/>
        </authorList>
    </citation>
    <scope>NUCLEOTIDE SEQUENCE</scope>
</reference>
<dbReference type="GO" id="GO:0004930">
    <property type="term" value="F:G protein-coupled receptor activity"/>
    <property type="evidence" value="ECO:0007669"/>
    <property type="project" value="UniProtKB-KW"/>
</dbReference>
<evidence type="ECO:0000259" key="7">
    <source>
        <dbReference type="PROSITE" id="PS50262"/>
    </source>
</evidence>
<evidence type="ECO:0000256" key="5">
    <source>
        <dbReference type="RuleBase" id="RU000688"/>
    </source>
</evidence>
<feature type="transmembrane region" description="Helical" evidence="6">
    <location>
        <begin position="254"/>
        <end position="274"/>
    </location>
</feature>
<dbReference type="KEGG" id="hro:HELRODRAFT_189703"/>
<dbReference type="eggNOG" id="KOG3656">
    <property type="taxonomic scope" value="Eukaryota"/>
</dbReference>
<organism evidence="9 10">
    <name type="scientific">Helobdella robusta</name>
    <name type="common">Californian leech</name>
    <dbReference type="NCBI Taxonomy" id="6412"/>
    <lineage>
        <taxon>Eukaryota</taxon>
        <taxon>Metazoa</taxon>
        <taxon>Spiralia</taxon>
        <taxon>Lophotrochozoa</taxon>
        <taxon>Annelida</taxon>
        <taxon>Clitellata</taxon>
        <taxon>Hirudinea</taxon>
        <taxon>Rhynchobdellida</taxon>
        <taxon>Glossiphoniidae</taxon>
        <taxon>Helobdella</taxon>
    </lineage>
</organism>
<dbReference type="AlphaFoldDB" id="T1FRA1"/>
<evidence type="ECO:0000313" key="8">
    <source>
        <dbReference type="EMBL" id="ESN91497.1"/>
    </source>
</evidence>
<dbReference type="EMBL" id="KB097700">
    <property type="protein sequence ID" value="ESN91497.1"/>
    <property type="molecule type" value="Genomic_DNA"/>
</dbReference>
<dbReference type="GeneID" id="20211348"/>
<dbReference type="PROSITE" id="PS50262">
    <property type="entry name" value="G_PROTEIN_RECEP_F1_2"/>
    <property type="match status" value="1"/>
</dbReference>
<feature type="transmembrane region" description="Helical" evidence="6">
    <location>
        <begin position="203"/>
        <end position="224"/>
    </location>
</feature>
<reference evidence="9" key="3">
    <citation type="submission" date="2015-06" db="UniProtKB">
        <authorList>
            <consortium name="EnsemblMetazoa"/>
        </authorList>
    </citation>
    <scope>IDENTIFICATION</scope>
</reference>
<dbReference type="InParanoid" id="T1FRA1"/>
<feature type="transmembrane region" description="Helical" evidence="6">
    <location>
        <begin position="356"/>
        <end position="375"/>
    </location>
</feature>
<keyword evidence="3 6" id="KW-1133">Transmembrane helix</keyword>
<dbReference type="PANTHER" id="PTHR46641:SF25">
    <property type="entry name" value="CNMAMIDE RECEPTOR-RELATED"/>
    <property type="match status" value="1"/>
</dbReference>
<keyword evidence="5" id="KW-0675">Receptor</keyword>
<feature type="transmembrane region" description="Helical" evidence="6">
    <location>
        <begin position="544"/>
        <end position="571"/>
    </location>
</feature>
<dbReference type="PANTHER" id="PTHR46641">
    <property type="entry name" value="FMRFAMIDE RECEPTOR-RELATED"/>
    <property type="match status" value="1"/>
</dbReference>
<dbReference type="EMBL" id="AMQM01002091">
    <property type="status" value="NOT_ANNOTATED_CDS"/>
    <property type="molecule type" value="Genomic_DNA"/>
</dbReference>
<keyword evidence="10" id="KW-1185">Reference proteome</keyword>
<evidence type="ECO:0000256" key="4">
    <source>
        <dbReference type="ARBA" id="ARBA00023136"/>
    </source>
</evidence>
<sequence length="740" mass="85465">MEILKQATLAPMIKKHLPSFLLNFIDKDNETLNTFLLHNSFTDSCEKPNNKIFDRLVQMELIYIFHTKSEKCKIKLYRNFTENINFLIDNKEYASSRIKIDSYNKNLVKYSHTYGYHCSYLDGNSFNYTLLNSEEQTHADPRQAYNSNDISHASYDEPTASYINTFILTYIPLIIYIVGVLGNSLSLSVLVRKRMRRVSTYTYLSVLSVVDTLVLTMGLLQLWIGERSNLGWLRDQSNVACKTLNVFSYSMSDLSVWLIIAVTVERFIAVCHPLRAASMCRRRTALKVVSLLFLLLLTVNAHFIWTTELKEFSEMFSTYEITEEGTNLCSSVKKSRCMAAGGHEDFIQKYWPWVDAIFYSFLPFVVIISLNCMIIRRVMVARRRRWKMISQSSVSVNRSDATSAHLHQHQLNARFKKIFHKEQKEISNFGSMEVCQKQQKQQYHKRIPNSLLDGIYCKSNNHFCSPITTAQIAVSTTETLLNQKIKNPHFPVLYSPVLYSPQCSTAHELHTLHHQTKLIHQTTSTLSLTDRTSSKEQNETKCMLSIMLLTISFAFIIMTLPRNIYFILVYWSNSHAGSAMHDVASGNRTDGYNKSEILENEEFRTHANLLLASTLTEMLMFLNHSSNFFLYCATGQKFRMELKKMLFPWKSCLSSALCRLLCCFPSRYPNVVKNKNKNAVCKYCKETENKTEADKKNRSKNENATKCNTVQQLEMHAVESVDVTRKTDAGNLHDRDMHDL</sequence>